<accession>A0A1J5SQD2</accession>
<name>A0A1J5SQD2_9ZZZZ</name>
<proteinExistence type="predicted"/>
<dbReference type="EMBL" id="MLJW01000045">
    <property type="protein sequence ID" value="OIR06224.1"/>
    <property type="molecule type" value="Genomic_DNA"/>
</dbReference>
<organism evidence="1">
    <name type="scientific">mine drainage metagenome</name>
    <dbReference type="NCBI Taxonomy" id="410659"/>
    <lineage>
        <taxon>unclassified sequences</taxon>
        <taxon>metagenomes</taxon>
        <taxon>ecological metagenomes</taxon>
    </lineage>
</organism>
<dbReference type="Gene3D" id="3.30.450.40">
    <property type="match status" value="1"/>
</dbReference>
<reference evidence="1" key="1">
    <citation type="submission" date="2016-10" db="EMBL/GenBank/DDBJ databases">
        <title>Sequence of Gallionella enrichment culture.</title>
        <authorList>
            <person name="Poehlein A."/>
            <person name="Muehling M."/>
            <person name="Daniel R."/>
        </authorList>
    </citation>
    <scope>NUCLEOTIDE SEQUENCE</scope>
</reference>
<gene>
    <name evidence="1" type="ORF">GALL_116970</name>
</gene>
<dbReference type="AlphaFoldDB" id="A0A1J5SQD2"/>
<evidence type="ECO:0008006" key="2">
    <source>
        <dbReference type="Google" id="ProtNLM"/>
    </source>
</evidence>
<dbReference type="PANTHER" id="PTHR38765:SF1">
    <property type="entry name" value="DUF484 DOMAIN-CONTAINING PROTEIN"/>
    <property type="match status" value="1"/>
</dbReference>
<dbReference type="Pfam" id="PF04340">
    <property type="entry name" value="DUF484"/>
    <property type="match status" value="1"/>
</dbReference>
<dbReference type="PANTHER" id="PTHR38765">
    <property type="entry name" value="DUF484 DOMAIN-CONTAINING PROTEIN"/>
    <property type="match status" value="1"/>
</dbReference>
<comment type="caution">
    <text evidence="1">The sequence shown here is derived from an EMBL/GenBank/DDBJ whole genome shotgun (WGS) entry which is preliminary data.</text>
</comment>
<evidence type="ECO:0000313" key="1">
    <source>
        <dbReference type="EMBL" id="OIR06224.1"/>
    </source>
</evidence>
<dbReference type="InterPro" id="IPR007435">
    <property type="entry name" value="DUF484"/>
</dbReference>
<protein>
    <recommendedName>
        <fullName evidence="2">Protein containing DUF484</fullName>
    </recommendedName>
</protein>
<sequence length="233" mass="24837">MAKSGESLERPAAPPVSEAQVVAYLRAHPDFLAQHPDLIAKMAPPTRFDGGAVVDLQHYMIGTLRQELDQMRGCAEHLISTSRSNMSTQNRTLEAALSILDAAGMDGLVQVVAEDLPALLDVDICALGFEIDEHPVILPGVHPLPAGLLDQVIGCSEVMLRGHCNGDPVIFGDAASSVASFALVRLDPPGCPPGLLALGAFNGRTFHTSQGTELLSFLARVMEDCIARWWPAP</sequence>
<dbReference type="InterPro" id="IPR029016">
    <property type="entry name" value="GAF-like_dom_sf"/>
</dbReference>